<accession>A0A2V2N846</accession>
<evidence type="ECO:0000313" key="1">
    <source>
        <dbReference type="EMBL" id="PWR72427.1"/>
    </source>
</evidence>
<name>A0A2V2N846_9EURY</name>
<sequence length="98" mass="11598">MFETSGNTRKIFQNLTSYQTNISERVPTFDRKLDSFFERNFETIIDEWGLVTETDIKGYEQKLDFLSYEVGRLFTEKDNLKKRADSIEKAISDLEARK</sequence>
<protein>
    <submittedName>
        <fullName evidence="1">Uncharacterized protein</fullName>
    </submittedName>
</protein>
<dbReference type="AlphaFoldDB" id="A0A2V2N846"/>
<dbReference type="EMBL" id="QGMZ01000027">
    <property type="protein sequence ID" value="PWR72427.1"/>
    <property type="molecule type" value="Genomic_DNA"/>
</dbReference>
<dbReference type="GeneID" id="97608349"/>
<reference evidence="1 2" key="1">
    <citation type="submission" date="2018-05" db="EMBL/GenBank/DDBJ databases">
        <title>Draft genome of Methanospirillum stamsii Pt1.</title>
        <authorList>
            <person name="Dueholm M.S."/>
            <person name="Nielsen P.H."/>
            <person name="Bakmann L.F."/>
            <person name="Otzen D.E."/>
        </authorList>
    </citation>
    <scope>NUCLEOTIDE SEQUENCE [LARGE SCALE GENOMIC DNA]</scope>
    <source>
        <strain evidence="1 2">Pt1</strain>
    </source>
</reference>
<comment type="caution">
    <text evidence="1">The sequence shown here is derived from an EMBL/GenBank/DDBJ whole genome shotgun (WGS) entry which is preliminary data.</text>
</comment>
<keyword evidence="2" id="KW-1185">Reference proteome</keyword>
<dbReference type="Proteomes" id="UP000245934">
    <property type="component" value="Unassembled WGS sequence"/>
</dbReference>
<evidence type="ECO:0000313" key="2">
    <source>
        <dbReference type="Proteomes" id="UP000245934"/>
    </source>
</evidence>
<dbReference type="OrthoDB" id="116690at2157"/>
<dbReference type="RefSeq" id="WP_109941487.1">
    <property type="nucleotide sequence ID" value="NZ_CP176366.1"/>
</dbReference>
<organism evidence="1 2">
    <name type="scientific">Methanospirillum stamsii</name>
    <dbReference type="NCBI Taxonomy" id="1277351"/>
    <lineage>
        <taxon>Archaea</taxon>
        <taxon>Methanobacteriati</taxon>
        <taxon>Methanobacteriota</taxon>
        <taxon>Stenosarchaea group</taxon>
        <taxon>Methanomicrobia</taxon>
        <taxon>Methanomicrobiales</taxon>
        <taxon>Methanospirillaceae</taxon>
        <taxon>Methanospirillum</taxon>
    </lineage>
</organism>
<gene>
    <name evidence="1" type="ORF">DLD82_12635</name>
</gene>
<proteinExistence type="predicted"/>